<name>A0A8R1DFS5_CAEJA</name>
<dbReference type="Gene3D" id="1.10.10.10">
    <property type="entry name" value="Winged helix-like DNA-binding domain superfamily/Winged helix DNA-binding domain"/>
    <property type="match status" value="1"/>
</dbReference>
<dbReference type="EnsemblMetazoa" id="CJA01418.1">
    <property type="protein sequence ID" value="CJA01418.1"/>
    <property type="gene ID" value="WBGene00120622"/>
</dbReference>
<accession>A0A8R1DFS5</accession>
<keyword evidence="2" id="KW-1185">Reference proteome</keyword>
<dbReference type="InterPro" id="IPR011513">
    <property type="entry name" value="Nse1"/>
</dbReference>
<dbReference type="PANTHER" id="PTHR20973:SF0">
    <property type="entry name" value="NON-STRUCTURAL MAINTENANCE OF CHROMOSOMES ELEMENT 1 HOMOLOG"/>
    <property type="match status" value="1"/>
</dbReference>
<dbReference type="PANTHER" id="PTHR20973">
    <property type="entry name" value="NON-SMC ELEMENT 1-RELATED"/>
    <property type="match status" value="1"/>
</dbReference>
<reference evidence="2" key="1">
    <citation type="submission" date="2010-08" db="EMBL/GenBank/DDBJ databases">
        <authorList>
            <consortium name="Caenorhabditis japonica Sequencing Consortium"/>
            <person name="Wilson R.K."/>
        </authorList>
    </citation>
    <scope>NUCLEOTIDE SEQUENCE [LARGE SCALE GENOMIC DNA]</scope>
    <source>
        <strain evidence="2">DF5081</strain>
    </source>
</reference>
<protein>
    <submittedName>
        <fullName evidence="1">Uncharacterized protein</fullName>
    </submittedName>
</protein>
<dbReference type="AlphaFoldDB" id="A0A8R1DFS5"/>
<dbReference type="GO" id="GO:0005634">
    <property type="term" value="C:nucleus"/>
    <property type="evidence" value="ECO:0007669"/>
    <property type="project" value="TreeGrafter"/>
</dbReference>
<dbReference type="GO" id="GO:0030915">
    <property type="term" value="C:Smc5-Smc6 complex"/>
    <property type="evidence" value="ECO:0007669"/>
    <property type="project" value="InterPro"/>
</dbReference>
<dbReference type="InterPro" id="IPR036388">
    <property type="entry name" value="WH-like_DNA-bd_sf"/>
</dbReference>
<dbReference type="GO" id="GO:0004842">
    <property type="term" value="F:ubiquitin-protein transferase activity"/>
    <property type="evidence" value="ECO:0007669"/>
    <property type="project" value="TreeGrafter"/>
</dbReference>
<organism evidence="1 2">
    <name type="scientific">Caenorhabditis japonica</name>
    <dbReference type="NCBI Taxonomy" id="281687"/>
    <lineage>
        <taxon>Eukaryota</taxon>
        <taxon>Metazoa</taxon>
        <taxon>Ecdysozoa</taxon>
        <taxon>Nematoda</taxon>
        <taxon>Chromadorea</taxon>
        <taxon>Rhabditida</taxon>
        <taxon>Rhabditina</taxon>
        <taxon>Rhabditomorpha</taxon>
        <taxon>Rhabditoidea</taxon>
        <taxon>Rhabditidae</taxon>
        <taxon>Peloderinae</taxon>
        <taxon>Caenorhabditis</taxon>
    </lineage>
</organism>
<dbReference type="Proteomes" id="UP000005237">
    <property type="component" value="Unassembled WGS sequence"/>
</dbReference>
<evidence type="ECO:0000313" key="2">
    <source>
        <dbReference type="Proteomes" id="UP000005237"/>
    </source>
</evidence>
<reference evidence="1" key="2">
    <citation type="submission" date="2022-06" db="UniProtKB">
        <authorList>
            <consortium name="EnsemblMetazoa"/>
        </authorList>
    </citation>
    <scope>IDENTIFICATION</scope>
    <source>
        <strain evidence="1">DF5081</strain>
    </source>
</reference>
<dbReference type="GO" id="GO:0000724">
    <property type="term" value="P:double-strand break repair via homologous recombination"/>
    <property type="evidence" value="ECO:0007669"/>
    <property type="project" value="TreeGrafter"/>
</dbReference>
<evidence type="ECO:0000313" key="1">
    <source>
        <dbReference type="EnsemblMetazoa" id="CJA01418.1"/>
    </source>
</evidence>
<proteinExistence type="predicted"/>
<sequence length="277" mass="32041">MSDDEDVQAEPIAHGDDFDFLEIFCKLSLDPPTMEEILSEAKKFGDSHRNLINKFLLEPSMSARKMNLLFAKHVTTVKFKKHPEAVMRIEATPESSRDLTKTLVKTLNKEKGTGKRILRPWRFVTSTDEKSPNEFVTMTGCAQNCSSISEASDLTKAERTLLLAIIEEMMRGDGSVKMRWIHDIVREDPCKMTGQKCDQFMTKMTRQKYFSLDADSEILEITPRILVELEPWLRAKLIGELKICELCRKIIARCVIKRYQMRSIELRDAIFFFEESF</sequence>